<proteinExistence type="predicted"/>
<dbReference type="EMBL" id="JBANQN010000012">
    <property type="protein sequence ID" value="KAK6774826.1"/>
    <property type="molecule type" value="Genomic_DNA"/>
</dbReference>
<gene>
    <name evidence="6" type="ORF">RDI58_009589</name>
    <name evidence="5" type="ORF">RDI58_023595</name>
    <name evidence="4" type="ORF">RDI58_030066</name>
    <name evidence="3" type="ORF">RDI58_031006</name>
    <name evidence="2" type="ORF">RDI58_032245</name>
</gene>
<name>A0AAN8STE3_SOLBU</name>
<keyword evidence="7" id="KW-1185">Reference proteome</keyword>
<evidence type="ECO:0000313" key="5">
    <source>
        <dbReference type="EMBL" id="KAK6781411.1"/>
    </source>
</evidence>
<dbReference type="AlphaFoldDB" id="A0AAN8STE3"/>
<reference evidence="3 7" key="1">
    <citation type="submission" date="2024-02" db="EMBL/GenBank/DDBJ databases">
        <title>de novo genome assembly of Solanum bulbocastanum strain 11H21.</title>
        <authorList>
            <person name="Hosaka A.J."/>
        </authorList>
    </citation>
    <scope>NUCLEOTIDE SEQUENCE [LARGE SCALE GENOMIC DNA]</scope>
    <source>
        <tissue evidence="3">Young leaves</tissue>
    </source>
</reference>
<evidence type="ECO:0000256" key="1">
    <source>
        <dbReference type="SAM" id="MobiDB-lite"/>
    </source>
</evidence>
<dbReference type="EMBL" id="JBANQN010000009">
    <property type="protein sequence ID" value="KAK6781411.1"/>
    <property type="molecule type" value="Genomic_DNA"/>
</dbReference>
<dbReference type="EMBL" id="JBANQN010000004">
    <property type="protein sequence ID" value="KAK6790508.1"/>
    <property type="molecule type" value="Genomic_DNA"/>
</dbReference>
<evidence type="ECO:0000313" key="4">
    <source>
        <dbReference type="EMBL" id="KAK6774826.1"/>
    </source>
</evidence>
<feature type="compositionally biased region" description="Basic and acidic residues" evidence="1">
    <location>
        <begin position="126"/>
        <end position="149"/>
    </location>
</feature>
<evidence type="ECO:0000313" key="6">
    <source>
        <dbReference type="EMBL" id="KAK6790508.1"/>
    </source>
</evidence>
<comment type="caution">
    <text evidence="3">The sequence shown here is derived from an EMBL/GenBank/DDBJ whole genome shotgun (WGS) entry which is preliminary data.</text>
</comment>
<evidence type="ECO:0000313" key="3">
    <source>
        <dbReference type="EMBL" id="KAK6771741.1"/>
    </source>
</evidence>
<dbReference type="EMBL" id="JBANQN010000176">
    <property type="protein sequence ID" value="KAK6771741.1"/>
    <property type="molecule type" value="Genomic_DNA"/>
</dbReference>
<protein>
    <submittedName>
        <fullName evidence="3">Uncharacterized protein</fullName>
    </submittedName>
</protein>
<accession>A0AAN8STE3</accession>
<organism evidence="3 7">
    <name type="scientific">Solanum bulbocastanum</name>
    <name type="common">Wild potato</name>
    <dbReference type="NCBI Taxonomy" id="147425"/>
    <lineage>
        <taxon>Eukaryota</taxon>
        <taxon>Viridiplantae</taxon>
        <taxon>Streptophyta</taxon>
        <taxon>Embryophyta</taxon>
        <taxon>Tracheophyta</taxon>
        <taxon>Spermatophyta</taxon>
        <taxon>Magnoliopsida</taxon>
        <taxon>eudicotyledons</taxon>
        <taxon>Gunneridae</taxon>
        <taxon>Pentapetalae</taxon>
        <taxon>asterids</taxon>
        <taxon>lamiids</taxon>
        <taxon>Solanales</taxon>
        <taxon>Solanaceae</taxon>
        <taxon>Solanoideae</taxon>
        <taxon>Solaneae</taxon>
        <taxon>Solanum</taxon>
    </lineage>
</organism>
<feature type="region of interest" description="Disordered" evidence="1">
    <location>
        <begin position="105"/>
        <end position="149"/>
    </location>
</feature>
<dbReference type="EMBL" id="JBANQN010000477">
    <property type="protein sequence ID" value="KAK6770524.1"/>
    <property type="molecule type" value="Genomic_DNA"/>
</dbReference>
<dbReference type="Proteomes" id="UP001371456">
    <property type="component" value="Unassembled WGS sequence"/>
</dbReference>
<evidence type="ECO:0000313" key="7">
    <source>
        <dbReference type="Proteomes" id="UP001371456"/>
    </source>
</evidence>
<evidence type="ECO:0000313" key="2">
    <source>
        <dbReference type="EMBL" id="KAK6770524.1"/>
    </source>
</evidence>
<sequence length="149" mass="16196">MDLNLPNWLSKVEIISCQLFIVSSGRGRSFDCSSCPLMWRALGSSGPISGKSGGLVVPTPPYHACLWEQFVLAFWRSPYGSQSSFAEMPFKKIFSRIGTRPTILDLANSGADGDSPIDSTDSDLDAPAHKHMDRDADSDAARKARLSDS</sequence>